<keyword evidence="3 4" id="KW-0808">Transferase</keyword>
<reference evidence="6" key="1">
    <citation type="submission" date="2020-01" db="EMBL/GenBank/DDBJ databases">
        <title>Genome sequence of Kobresia littledalei, the first chromosome-level genome in the family Cyperaceae.</title>
        <authorList>
            <person name="Qu G."/>
        </authorList>
    </citation>
    <scope>NUCLEOTIDE SEQUENCE</scope>
    <source>
        <strain evidence="6">C.B.Clarke</strain>
        <tissue evidence="6">Leaf</tissue>
    </source>
</reference>
<dbReference type="SUPFAM" id="SSF53756">
    <property type="entry name" value="UDP-Glycosyltransferase/glycogen phosphorylase"/>
    <property type="match status" value="1"/>
</dbReference>
<comment type="similarity">
    <text evidence="1 4">Belongs to the UDP-glycosyltransferase family.</text>
</comment>
<dbReference type="InterPro" id="IPR035595">
    <property type="entry name" value="UDP_glycos_trans_CS"/>
</dbReference>
<name>A0A833R7S9_9POAL</name>
<sequence length="465" mass="50897">MPLQENMLNAPHVVLIPSAGMGHLTPFSRLAASLSSLCKVSMVSISPTVSSAESRHLSDMFSAYPDIDPIHFQLPHYDLSDHPDTDPFLLRWEMIGRSASEILNHITKSTIPVSALVIDIPIAAKFLPLAKSLGIPCYLMFISTAAMLSFLAYFPTYCDLKTTPGLGNVDIPGLRTVPAASIPGALHDPKHLFTQLFIENGRMLLKFDSVFVNTFESFEKDSLAALREGRVQPGFPPVIAVGPLMPLKMPISGTSEVFPWLDKQSANSVVYVNFGNRTAMSKDQIQALGFGLETSGCRFLWVVKTAVVDAQDVVELDELLGEGFFERVEDRAIVTKSWVDQDEVLRHKAVGGFLSHSGSNSVIEAAMHGVRMLAWPMGGDQRINAVPVVKSRLGMWPENWSWQGDEKIVTGEEIAEKVKEMMADEGLMVTAHSVGEEARRAAAPGGTSYEGLLEFVQKLKELANS</sequence>
<dbReference type="Gene3D" id="3.40.50.2000">
    <property type="entry name" value="Glycogen Phosphorylase B"/>
    <property type="match status" value="2"/>
</dbReference>
<comment type="caution">
    <text evidence="6">The sequence shown here is derived from an EMBL/GenBank/DDBJ whole genome shotgun (WGS) entry which is preliminary data.</text>
</comment>
<accession>A0A833R7S9</accession>
<evidence type="ECO:0000256" key="2">
    <source>
        <dbReference type="ARBA" id="ARBA00022676"/>
    </source>
</evidence>
<evidence type="ECO:0000313" key="7">
    <source>
        <dbReference type="Proteomes" id="UP000623129"/>
    </source>
</evidence>
<dbReference type="PANTHER" id="PTHR48048:SF76">
    <property type="entry name" value="UDP-GLYCOSYLTRANSFERASE 708D1-LIKE"/>
    <property type="match status" value="1"/>
</dbReference>
<proteinExistence type="inferred from homology"/>
<evidence type="ECO:0000313" key="6">
    <source>
        <dbReference type="EMBL" id="KAF3331401.1"/>
    </source>
</evidence>
<dbReference type="AlphaFoldDB" id="A0A833R7S9"/>
<dbReference type="EMBL" id="SWLB01000012">
    <property type="protein sequence ID" value="KAF3331401.1"/>
    <property type="molecule type" value="Genomic_DNA"/>
</dbReference>
<dbReference type="Pfam" id="PF00201">
    <property type="entry name" value="UDPGT"/>
    <property type="match status" value="1"/>
</dbReference>
<organism evidence="6 7">
    <name type="scientific">Carex littledalei</name>
    <dbReference type="NCBI Taxonomy" id="544730"/>
    <lineage>
        <taxon>Eukaryota</taxon>
        <taxon>Viridiplantae</taxon>
        <taxon>Streptophyta</taxon>
        <taxon>Embryophyta</taxon>
        <taxon>Tracheophyta</taxon>
        <taxon>Spermatophyta</taxon>
        <taxon>Magnoliopsida</taxon>
        <taxon>Liliopsida</taxon>
        <taxon>Poales</taxon>
        <taxon>Cyperaceae</taxon>
        <taxon>Cyperoideae</taxon>
        <taxon>Cariceae</taxon>
        <taxon>Carex</taxon>
        <taxon>Carex subgen. Euthyceras</taxon>
    </lineage>
</organism>
<gene>
    <name evidence="6" type="ORF">FCM35_KLT02807</name>
</gene>
<keyword evidence="7" id="KW-1185">Reference proteome</keyword>
<dbReference type="InterPro" id="IPR050481">
    <property type="entry name" value="UDP-glycosyltransf_plant"/>
</dbReference>
<dbReference type="GO" id="GO:0035251">
    <property type="term" value="F:UDP-glucosyltransferase activity"/>
    <property type="evidence" value="ECO:0007669"/>
    <property type="project" value="InterPro"/>
</dbReference>
<dbReference type="InterPro" id="IPR002213">
    <property type="entry name" value="UDP_glucos_trans"/>
</dbReference>
<keyword evidence="2 4" id="KW-0328">Glycosyltransferase</keyword>
<evidence type="ECO:0000256" key="1">
    <source>
        <dbReference type="ARBA" id="ARBA00009995"/>
    </source>
</evidence>
<dbReference type="FunFam" id="3.40.50.2000:FF:000056">
    <property type="entry name" value="Glycosyltransferase"/>
    <property type="match status" value="1"/>
</dbReference>
<evidence type="ECO:0000256" key="4">
    <source>
        <dbReference type="RuleBase" id="RU003718"/>
    </source>
</evidence>
<evidence type="ECO:0000256" key="3">
    <source>
        <dbReference type="ARBA" id="ARBA00022679"/>
    </source>
</evidence>
<dbReference type="PROSITE" id="PS00375">
    <property type="entry name" value="UDPGT"/>
    <property type="match status" value="1"/>
</dbReference>
<dbReference type="EC" id="2.4.1.-" evidence="5"/>
<evidence type="ECO:0000256" key="5">
    <source>
        <dbReference type="RuleBase" id="RU362057"/>
    </source>
</evidence>
<dbReference type="CDD" id="cd03784">
    <property type="entry name" value="GT1_Gtf-like"/>
    <property type="match status" value="1"/>
</dbReference>
<dbReference type="Proteomes" id="UP000623129">
    <property type="component" value="Unassembled WGS sequence"/>
</dbReference>
<dbReference type="OrthoDB" id="5835829at2759"/>
<dbReference type="PANTHER" id="PTHR48048">
    <property type="entry name" value="GLYCOSYLTRANSFERASE"/>
    <property type="match status" value="1"/>
</dbReference>
<protein>
    <recommendedName>
        <fullName evidence="5">Glycosyltransferase</fullName>
        <ecNumber evidence="5">2.4.1.-</ecNumber>
    </recommendedName>
</protein>